<evidence type="ECO:0000313" key="3">
    <source>
        <dbReference type="Proteomes" id="UP000597877"/>
    </source>
</evidence>
<dbReference type="NCBIfam" id="TIGR02837">
    <property type="entry name" value="spore_II_R"/>
    <property type="match status" value="1"/>
</dbReference>
<gene>
    <name evidence="2" type="primary">spoIIR</name>
    <name evidence="2" type="ORF">H8S00_10445</name>
</gene>
<sequence length="202" mass="23316">MRNKRIFLSFIIFIAGIVMFNFYKSSETTATVKALSESAIRFHVRANSDSQDDQALKMEVKEKVVDYIYKNTKTLNTLSETKDFILKNDNKIKKLATETIRNSGYDYSVSSSFGMQDFPVKTYGDVTFPKGRYTSYTIYIGEGIGHNWWCVLYPPLCFVDASTGVVPNSSKEMLKESLTEKEYDTVVQYRFKYLTFLNNFIN</sequence>
<evidence type="ECO:0000256" key="1">
    <source>
        <dbReference type="SAM" id="Phobius"/>
    </source>
</evidence>
<dbReference type="Pfam" id="PF09551">
    <property type="entry name" value="Spore_II_R"/>
    <property type="match status" value="1"/>
</dbReference>
<organism evidence="2 3">
    <name type="scientific">Eubacterium segne</name>
    <dbReference type="NCBI Taxonomy" id="2763045"/>
    <lineage>
        <taxon>Bacteria</taxon>
        <taxon>Bacillati</taxon>
        <taxon>Bacillota</taxon>
        <taxon>Clostridia</taxon>
        <taxon>Eubacteriales</taxon>
        <taxon>Eubacteriaceae</taxon>
        <taxon>Eubacterium</taxon>
    </lineage>
</organism>
<keyword evidence="1" id="KW-0812">Transmembrane</keyword>
<reference evidence="2 3" key="1">
    <citation type="submission" date="2020-08" db="EMBL/GenBank/DDBJ databases">
        <title>Genome public.</title>
        <authorList>
            <person name="Liu C."/>
            <person name="Sun Q."/>
        </authorList>
    </citation>
    <scope>NUCLEOTIDE SEQUENCE [LARGE SCALE GENOMIC DNA]</scope>
    <source>
        <strain evidence="2 3">BX4</strain>
    </source>
</reference>
<dbReference type="Proteomes" id="UP000597877">
    <property type="component" value="Unassembled WGS sequence"/>
</dbReference>
<keyword evidence="1" id="KW-1133">Transmembrane helix</keyword>
<dbReference type="RefSeq" id="WP_186840517.1">
    <property type="nucleotide sequence ID" value="NZ_JACOOZ010000007.1"/>
</dbReference>
<keyword evidence="1" id="KW-0472">Membrane</keyword>
<accession>A0ABR7F622</accession>
<protein>
    <submittedName>
        <fullName evidence="2">Stage II sporulation protein R</fullName>
    </submittedName>
</protein>
<name>A0ABR7F622_9FIRM</name>
<proteinExistence type="predicted"/>
<keyword evidence="3" id="KW-1185">Reference proteome</keyword>
<comment type="caution">
    <text evidence="2">The sequence shown here is derived from an EMBL/GenBank/DDBJ whole genome shotgun (WGS) entry which is preliminary data.</text>
</comment>
<dbReference type="InterPro" id="IPR014202">
    <property type="entry name" value="Spore_II_R"/>
</dbReference>
<evidence type="ECO:0000313" key="2">
    <source>
        <dbReference type="EMBL" id="MBC5668404.1"/>
    </source>
</evidence>
<feature type="transmembrane region" description="Helical" evidence="1">
    <location>
        <begin position="6"/>
        <end position="23"/>
    </location>
</feature>
<dbReference type="EMBL" id="JACOOZ010000007">
    <property type="protein sequence ID" value="MBC5668404.1"/>
    <property type="molecule type" value="Genomic_DNA"/>
</dbReference>